<feature type="compositionally biased region" description="Low complexity" evidence="1">
    <location>
        <begin position="864"/>
        <end position="878"/>
    </location>
</feature>
<feature type="region of interest" description="Disordered" evidence="1">
    <location>
        <begin position="1"/>
        <end position="108"/>
    </location>
</feature>
<feature type="compositionally biased region" description="Low complexity" evidence="1">
    <location>
        <begin position="844"/>
        <end position="856"/>
    </location>
</feature>
<accession>A8PWW8</accession>
<feature type="region of interest" description="Disordered" evidence="1">
    <location>
        <begin position="121"/>
        <end position="156"/>
    </location>
</feature>
<feature type="compositionally biased region" description="Polar residues" evidence="1">
    <location>
        <begin position="496"/>
        <end position="517"/>
    </location>
</feature>
<feature type="compositionally biased region" description="Polar residues" evidence="1">
    <location>
        <begin position="350"/>
        <end position="362"/>
    </location>
</feature>
<feature type="compositionally biased region" description="Basic and acidic residues" evidence="1">
    <location>
        <begin position="1"/>
        <end position="18"/>
    </location>
</feature>
<organism evidence="2 3">
    <name type="scientific">Malassezia globosa (strain ATCC MYA-4612 / CBS 7966)</name>
    <name type="common">Dandruff-associated fungus</name>
    <dbReference type="NCBI Taxonomy" id="425265"/>
    <lineage>
        <taxon>Eukaryota</taxon>
        <taxon>Fungi</taxon>
        <taxon>Dikarya</taxon>
        <taxon>Basidiomycota</taxon>
        <taxon>Ustilaginomycotina</taxon>
        <taxon>Malasseziomycetes</taxon>
        <taxon>Malasseziales</taxon>
        <taxon>Malasseziaceae</taxon>
        <taxon>Malassezia</taxon>
    </lineage>
</organism>
<dbReference type="EMBL" id="AAYY01000003">
    <property type="protein sequence ID" value="EDP44762.1"/>
    <property type="molecule type" value="Genomic_DNA"/>
</dbReference>
<keyword evidence="3" id="KW-1185">Reference proteome</keyword>
<gene>
    <name evidence="2" type="ORF">MGL_1244</name>
</gene>
<feature type="compositionally biased region" description="Polar residues" evidence="1">
    <location>
        <begin position="824"/>
        <end position="839"/>
    </location>
</feature>
<feature type="compositionally biased region" description="Polar residues" evidence="1">
    <location>
        <begin position="83"/>
        <end position="96"/>
    </location>
</feature>
<feature type="compositionally biased region" description="Polar residues" evidence="1">
    <location>
        <begin position="455"/>
        <end position="481"/>
    </location>
</feature>
<feature type="compositionally biased region" description="Low complexity" evidence="1">
    <location>
        <begin position="482"/>
        <end position="495"/>
    </location>
</feature>
<dbReference type="GeneID" id="5856281"/>
<dbReference type="RefSeq" id="XP_001731976.1">
    <property type="nucleotide sequence ID" value="XM_001731924.1"/>
</dbReference>
<feature type="region of interest" description="Disordered" evidence="1">
    <location>
        <begin position="218"/>
        <end position="304"/>
    </location>
</feature>
<protein>
    <recommendedName>
        <fullName evidence="4">Nuclear pore complex NUP2/50/61 domain-containing protein</fullName>
    </recommendedName>
</protein>
<feature type="compositionally biased region" description="Low complexity" evidence="1">
    <location>
        <begin position="636"/>
        <end position="649"/>
    </location>
</feature>
<feature type="compositionally biased region" description="Polar residues" evidence="1">
    <location>
        <begin position="928"/>
        <end position="937"/>
    </location>
</feature>
<feature type="compositionally biased region" description="Polar residues" evidence="1">
    <location>
        <begin position="688"/>
        <end position="700"/>
    </location>
</feature>
<feature type="region of interest" description="Disordered" evidence="1">
    <location>
        <begin position="439"/>
        <end position="596"/>
    </location>
</feature>
<dbReference type="KEGG" id="mgl:MGL_1244"/>
<comment type="caution">
    <text evidence="2">The sequence shown here is derived from an EMBL/GenBank/DDBJ whole genome shotgun (WGS) entry which is preliminary data.</text>
</comment>
<name>A8PWW8_MALGO</name>
<feature type="compositionally biased region" description="Low complexity" evidence="1">
    <location>
        <begin position="373"/>
        <end position="404"/>
    </location>
</feature>
<feature type="region of interest" description="Disordered" evidence="1">
    <location>
        <begin position="319"/>
        <end position="418"/>
    </location>
</feature>
<feature type="compositionally biased region" description="Polar residues" evidence="1">
    <location>
        <begin position="279"/>
        <end position="288"/>
    </location>
</feature>
<feature type="compositionally biased region" description="Polar residues" evidence="1">
    <location>
        <begin position="655"/>
        <end position="679"/>
    </location>
</feature>
<feature type="compositionally biased region" description="Low complexity" evidence="1">
    <location>
        <begin position="527"/>
        <end position="555"/>
    </location>
</feature>
<feature type="compositionally biased region" description="Low complexity" evidence="1">
    <location>
        <begin position="581"/>
        <end position="592"/>
    </location>
</feature>
<dbReference type="Proteomes" id="UP000008837">
    <property type="component" value="Unassembled WGS sequence"/>
</dbReference>
<feature type="compositionally biased region" description="Low complexity" evidence="1">
    <location>
        <begin position="139"/>
        <end position="156"/>
    </location>
</feature>
<sequence>MKRIADRQIQREDGDDPHSVGPDTSGSDNVAPVNAQEREPRVIRGLPKRKGLKAAASTPPSNPFAMLASGSSPSISPARSGPNAGTGQGVSPSLSMPSMPATARAEPPKAPSLFASVELKLPSSSQSTSPLNPPSFGQSNSSSKPASSTSSSISATASSHARVPVEYWTNVRGLNWSLVKELVNVLNRSDELANLQDVLVQFTQTYVKFHAELDEKWLPHTKQQGADTTTTSPAAPSSFPTQTPAQQPSMKTAPFSLPASTSSFSFNPPSHAAKPPQPSISTTSSVQNDKPKFAGLGSGTSSVLSTSSITAPTFSFKPAGSNVAGSSQASTPSSSFSFISQSDPKIEQPAASQKNDAQSFTLGSAPPVFSSYESAPKTTATATETATSSASAPLPKSAPTASLPDSHAPASLAPSLNTSTRTLPSGAFGSASSLISFASVDKPAPGMGPVDKSAGGSQVSLKSTQDSKADSSLTSHPSFGTSFSPSFKTKPSTSSGFGTQANSSFGDKDNSAVNTACRTGEGKDQVSGKGSTAFGSSFSFAPAAKPSASSPYPTSQPTNGAAVEVHQSNKENGDHDTGVDATVSSTSAGASTFPPKPATSAFNSGFSFASVPKANGSAFTAMPKPAADVPIVSAFSASSKSKANDASGSLPAFSFSATSQPEKNPSASTPSASILTTEKPSSEAESYRPTQSSLGHTNEQPAAGDAQAQTKDPSTSMQDRSARELQSKPQLPTLPSTGFSFAGKTTRSFLDGKTSAVQPISETKPPTFQVPVGGFSFGKPSTTEKKEQAQLDMKAASDMSNSDTAAKEKNGSEPSSKTSEKSDNLPQTPSKPAVTTSKPITFGSASSSRSQASPSAPHRFSFGTSPSSTDASTSPSFTKAAIGPSFANTTGVSTGGSFQFGKTPISFGQADNSKDIATHSSDTHDQTESQTSADEGK</sequence>
<feature type="compositionally biased region" description="Low complexity" evidence="1">
    <location>
        <begin position="68"/>
        <end position="82"/>
    </location>
</feature>
<evidence type="ECO:0008006" key="4">
    <source>
        <dbReference type="Google" id="ProtNLM"/>
    </source>
</evidence>
<dbReference type="AlphaFoldDB" id="A8PWW8"/>
<proteinExistence type="predicted"/>
<feature type="compositionally biased region" description="Low complexity" evidence="1">
    <location>
        <begin position="326"/>
        <end position="342"/>
    </location>
</feature>
<feature type="region of interest" description="Disordered" evidence="1">
    <location>
        <begin position="636"/>
        <end position="937"/>
    </location>
</feature>
<evidence type="ECO:0000256" key="1">
    <source>
        <dbReference type="SAM" id="MobiDB-lite"/>
    </source>
</evidence>
<dbReference type="STRING" id="425265.A8PWW8"/>
<feature type="compositionally biased region" description="Polar residues" evidence="1">
    <location>
        <begin position="707"/>
        <end position="719"/>
    </location>
</feature>
<feature type="compositionally biased region" description="Polar residues" evidence="1">
    <location>
        <begin position="727"/>
        <end position="748"/>
    </location>
</feature>
<feature type="compositionally biased region" description="Polar residues" evidence="1">
    <location>
        <begin position="755"/>
        <end position="766"/>
    </location>
</feature>
<feature type="compositionally biased region" description="Basic and acidic residues" evidence="1">
    <location>
        <begin position="912"/>
        <end position="927"/>
    </location>
</feature>
<dbReference type="OrthoDB" id="3364532at2759"/>
<feature type="compositionally biased region" description="Low complexity" evidence="1">
    <location>
        <begin position="228"/>
        <end position="245"/>
    </location>
</feature>
<evidence type="ECO:0000313" key="3">
    <source>
        <dbReference type="Proteomes" id="UP000008837"/>
    </source>
</evidence>
<feature type="compositionally biased region" description="Basic and acidic residues" evidence="1">
    <location>
        <begin position="567"/>
        <end position="578"/>
    </location>
</feature>
<evidence type="ECO:0000313" key="2">
    <source>
        <dbReference type="EMBL" id="EDP44762.1"/>
    </source>
</evidence>
<reference evidence="2 3" key="1">
    <citation type="journal article" date="2007" name="Proc. Natl. Acad. Sci. U.S.A.">
        <title>Dandruff-associated Malassezia genomes reveal convergent and divergent virulence traits shared with plant and human fungal pathogens.</title>
        <authorList>
            <person name="Xu J."/>
            <person name="Saunders C.W."/>
            <person name="Hu P."/>
            <person name="Grant R.A."/>
            <person name="Boekhout T."/>
            <person name="Kuramae E.E."/>
            <person name="Kronstad J.W."/>
            <person name="Deangelis Y.M."/>
            <person name="Reeder N.L."/>
            <person name="Johnstone K.R."/>
            <person name="Leland M."/>
            <person name="Fieno A.M."/>
            <person name="Begley W.M."/>
            <person name="Sun Y."/>
            <person name="Lacey M.P."/>
            <person name="Chaudhary T."/>
            <person name="Keough T."/>
            <person name="Chu L."/>
            <person name="Sears R."/>
            <person name="Yuan B."/>
            <person name="Dawson T.L.Jr."/>
        </authorList>
    </citation>
    <scope>NUCLEOTIDE SEQUENCE [LARGE SCALE GENOMIC DNA]</scope>
    <source>
        <strain evidence="3">ATCC MYA-4612 / CBS 7966</strain>
    </source>
</reference>
<dbReference type="OMA" id="APHRFSF"/>
<dbReference type="VEuPathDB" id="FungiDB:MGL_1244"/>
<dbReference type="InParanoid" id="A8PWW8"/>
<feature type="compositionally biased region" description="Polar residues" evidence="1">
    <location>
        <begin position="122"/>
        <end position="138"/>
    </location>
</feature>
<feature type="compositionally biased region" description="Polar residues" evidence="1">
    <location>
        <begin position="886"/>
        <end position="897"/>
    </location>
</feature>
<feature type="compositionally biased region" description="Polar residues" evidence="1">
    <location>
        <begin position="258"/>
        <end position="268"/>
    </location>
</feature>